<dbReference type="GO" id="GO:0004197">
    <property type="term" value="F:cysteine-type endopeptidase activity"/>
    <property type="evidence" value="ECO:0000318"/>
    <property type="project" value="GO_Central"/>
</dbReference>
<keyword evidence="7" id="KW-0812">Transmembrane</keyword>
<keyword evidence="2" id="KW-0645">Protease</keyword>
<dbReference type="SMART" id="SM00645">
    <property type="entry name" value="Pept_C1"/>
    <property type="match status" value="1"/>
</dbReference>
<dbReference type="PROSITE" id="PS00139">
    <property type="entry name" value="THIOL_PROTEASE_CYS"/>
    <property type="match status" value="1"/>
</dbReference>
<dbReference type="GO" id="GO:0005615">
    <property type="term" value="C:extracellular space"/>
    <property type="evidence" value="ECO:0000318"/>
    <property type="project" value="GO_Central"/>
</dbReference>
<protein>
    <submittedName>
        <fullName evidence="10">Cysteine proteinase</fullName>
    </submittedName>
</protein>
<comment type="caution">
    <text evidence="10">The sequence shown here is derived from an EMBL/GenBank/DDBJ whole genome shotgun (WGS) entry which is preliminary data.</text>
</comment>
<dbReference type="GO" id="GO:0051603">
    <property type="term" value="P:proteolysis involved in protein catabolic process"/>
    <property type="evidence" value="ECO:0000318"/>
    <property type="project" value="GO_Central"/>
</dbReference>
<sequence length="392" mass="43974">MHCRLARCVSLNPNIMLPLCLSYLVSYLMTFTPTFPSSIKLQNKQGTIITLIHNFTMSTNTIACMFLFFFLISKSSSLIAKPTVEERYKNWLVQYGRRSHNNTLEMENRFAIYKSNVELIDDFNSQNHSFSLTDNKFADMTNEEFKAMNVFNIEKQDEIKEYYEDFINDPHVLPSNLDWRKKGAVVDVKNQGPCGSCWAFSAVGAVESLTKIKTGKLISLSEQELLDCDVYGNDSGCFGGLLSSAYEFIVNHGSLTTSNNYPYTGKPGTCNKKQVAKKTASINGYKRVIPCNESLLLRAVANQPVSVAITASRSTFQLYSEGIYNDVRCSHDKPDHAVVIVGYGSSGGHDYWIVKNSWGHDWGDAGYIRIARNVPNVKSGVCGIATQPYYPY</sequence>
<evidence type="ECO:0000313" key="10">
    <source>
        <dbReference type="EMBL" id="KMZ69569.1"/>
    </source>
</evidence>
<name>A0A0K9PKT7_ZOSMR</name>
<evidence type="ECO:0000259" key="8">
    <source>
        <dbReference type="SMART" id="SM00645"/>
    </source>
</evidence>
<dbReference type="InterPro" id="IPR013128">
    <property type="entry name" value="Peptidase_C1A"/>
</dbReference>
<dbReference type="InterPro" id="IPR038765">
    <property type="entry name" value="Papain-like_cys_pep_sf"/>
</dbReference>
<dbReference type="InterPro" id="IPR039417">
    <property type="entry name" value="Peptidase_C1A_papain-like"/>
</dbReference>
<dbReference type="PANTHER" id="PTHR12411">
    <property type="entry name" value="CYSTEINE PROTEASE FAMILY C1-RELATED"/>
    <property type="match status" value="1"/>
</dbReference>
<dbReference type="Pfam" id="PF00112">
    <property type="entry name" value="Peptidase_C1"/>
    <property type="match status" value="1"/>
</dbReference>
<dbReference type="OMA" id="ICEDWSE"/>
<dbReference type="EMBL" id="LFYR01000757">
    <property type="protein sequence ID" value="KMZ69569.1"/>
    <property type="molecule type" value="Genomic_DNA"/>
</dbReference>
<dbReference type="Proteomes" id="UP000036987">
    <property type="component" value="Unassembled WGS sequence"/>
</dbReference>
<keyword evidence="7" id="KW-1133">Transmembrane helix</keyword>
<keyword evidence="11" id="KW-1185">Reference proteome</keyword>
<dbReference type="PRINTS" id="PR00705">
    <property type="entry name" value="PAPAIN"/>
</dbReference>
<keyword evidence="4" id="KW-0378">Hydrolase</keyword>
<dbReference type="Gene3D" id="3.90.70.10">
    <property type="entry name" value="Cysteine proteinases"/>
    <property type="match status" value="1"/>
</dbReference>
<dbReference type="PROSITE" id="PS00640">
    <property type="entry name" value="THIOL_PROTEASE_ASN"/>
    <property type="match status" value="1"/>
</dbReference>
<keyword evidence="5" id="KW-0788">Thiol protease</keyword>
<feature type="transmembrane region" description="Helical" evidence="7">
    <location>
        <begin position="48"/>
        <end position="72"/>
    </location>
</feature>
<evidence type="ECO:0000256" key="1">
    <source>
        <dbReference type="ARBA" id="ARBA00008455"/>
    </source>
</evidence>
<reference evidence="11" key="1">
    <citation type="journal article" date="2016" name="Nature">
        <title>The genome of the seagrass Zostera marina reveals angiosperm adaptation to the sea.</title>
        <authorList>
            <person name="Olsen J.L."/>
            <person name="Rouze P."/>
            <person name="Verhelst B."/>
            <person name="Lin Y.-C."/>
            <person name="Bayer T."/>
            <person name="Collen J."/>
            <person name="Dattolo E."/>
            <person name="De Paoli E."/>
            <person name="Dittami S."/>
            <person name="Maumus F."/>
            <person name="Michel G."/>
            <person name="Kersting A."/>
            <person name="Lauritano C."/>
            <person name="Lohaus R."/>
            <person name="Toepel M."/>
            <person name="Tonon T."/>
            <person name="Vanneste K."/>
            <person name="Amirebrahimi M."/>
            <person name="Brakel J."/>
            <person name="Bostroem C."/>
            <person name="Chovatia M."/>
            <person name="Grimwood J."/>
            <person name="Jenkins J.W."/>
            <person name="Jueterbock A."/>
            <person name="Mraz A."/>
            <person name="Stam W.T."/>
            <person name="Tice H."/>
            <person name="Bornberg-Bauer E."/>
            <person name="Green P.J."/>
            <person name="Pearson G.A."/>
            <person name="Procaccini G."/>
            <person name="Duarte C.M."/>
            <person name="Schmutz J."/>
            <person name="Reusch T.B.H."/>
            <person name="Van de Peer Y."/>
        </authorList>
    </citation>
    <scope>NUCLEOTIDE SEQUENCE [LARGE SCALE GENOMIC DNA]</scope>
    <source>
        <strain evidence="11">cv. Finnish</strain>
    </source>
</reference>
<dbReference type="OrthoDB" id="10253408at2759"/>
<dbReference type="STRING" id="29655.A0A0K9PKT7"/>
<evidence type="ECO:0000259" key="9">
    <source>
        <dbReference type="SMART" id="SM00848"/>
    </source>
</evidence>
<gene>
    <name evidence="10" type="ORF">ZOSMA_20G00470</name>
</gene>
<dbReference type="InterPro" id="IPR013201">
    <property type="entry name" value="Prot_inhib_I29"/>
</dbReference>
<keyword evidence="6" id="KW-1015">Disulfide bond</keyword>
<feature type="domain" description="Cathepsin propeptide inhibitor" evidence="9">
    <location>
        <begin position="88"/>
        <end position="145"/>
    </location>
</feature>
<organism evidence="10 11">
    <name type="scientific">Zostera marina</name>
    <name type="common">Eelgrass</name>
    <dbReference type="NCBI Taxonomy" id="29655"/>
    <lineage>
        <taxon>Eukaryota</taxon>
        <taxon>Viridiplantae</taxon>
        <taxon>Streptophyta</taxon>
        <taxon>Embryophyta</taxon>
        <taxon>Tracheophyta</taxon>
        <taxon>Spermatophyta</taxon>
        <taxon>Magnoliopsida</taxon>
        <taxon>Liliopsida</taxon>
        <taxon>Zosteraceae</taxon>
        <taxon>Zostera</taxon>
    </lineage>
</organism>
<dbReference type="InterPro" id="IPR025661">
    <property type="entry name" value="Pept_asp_AS"/>
</dbReference>
<evidence type="ECO:0000256" key="5">
    <source>
        <dbReference type="ARBA" id="ARBA00022807"/>
    </source>
</evidence>
<dbReference type="Pfam" id="PF08246">
    <property type="entry name" value="Inhibitor_I29"/>
    <property type="match status" value="1"/>
</dbReference>
<evidence type="ECO:0000256" key="7">
    <source>
        <dbReference type="SAM" id="Phobius"/>
    </source>
</evidence>
<proteinExistence type="inferred from homology"/>
<accession>A0A0K9PKT7</accession>
<dbReference type="SUPFAM" id="SSF54001">
    <property type="entry name" value="Cysteine proteinases"/>
    <property type="match status" value="1"/>
</dbReference>
<feature type="domain" description="Peptidase C1A papain C-terminal" evidence="8">
    <location>
        <begin position="173"/>
        <end position="392"/>
    </location>
</feature>
<keyword evidence="3" id="KW-0732">Signal</keyword>
<evidence type="ECO:0000256" key="4">
    <source>
        <dbReference type="ARBA" id="ARBA00022801"/>
    </source>
</evidence>
<dbReference type="FunFam" id="3.90.70.10:FF:000067">
    <property type="entry name" value="Senescence-specific cysteine protease"/>
    <property type="match status" value="1"/>
</dbReference>
<comment type="similarity">
    <text evidence="1">Belongs to the peptidase C1 family.</text>
</comment>
<keyword evidence="7" id="KW-0472">Membrane</keyword>
<evidence type="ECO:0000256" key="3">
    <source>
        <dbReference type="ARBA" id="ARBA00022729"/>
    </source>
</evidence>
<dbReference type="SMART" id="SM00848">
    <property type="entry name" value="Inhibitor_I29"/>
    <property type="match status" value="1"/>
</dbReference>
<evidence type="ECO:0000256" key="6">
    <source>
        <dbReference type="ARBA" id="ARBA00023157"/>
    </source>
</evidence>
<dbReference type="GO" id="GO:0005764">
    <property type="term" value="C:lysosome"/>
    <property type="evidence" value="ECO:0000318"/>
    <property type="project" value="GO_Central"/>
</dbReference>
<dbReference type="InterPro" id="IPR000169">
    <property type="entry name" value="Pept_cys_AS"/>
</dbReference>
<dbReference type="AlphaFoldDB" id="A0A0K9PKT7"/>
<feature type="transmembrane region" description="Helical" evidence="7">
    <location>
        <begin position="15"/>
        <end position="36"/>
    </location>
</feature>
<evidence type="ECO:0000256" key="2">
    <source>
        <dbReference type="ARBA" id="ARBA00022670"/>
    </source>
</evidence>
<dbReference type="InterPro" id="IPR000668">
    <property type="entry name" value="Peptidase_C1A_C"/>
</dbReference>
<evidence type="ECO:0000313" key="11">
    <source>
        <dbReference type="Proteomes" id="UP000036987"/>
    </source>
</evidence>
<dbReference type="CDD" id="cd02248">
    <property type="entry name" value="Peptidase_C1A"/>
    <property type="match status" value="1"/>
</dbReference>